<dbReference type="EMBL" id="JBIRPU010000004">
    <property type="protein sequence ID" value="MFI0793045.1"/>
    <property type="molecule type" value="Genomic_DNA"/>
</dbReference>
<gene>
    <name evidence="1" type="ORF">ACH4OY_10140</name>
</gene>
<evidence type="ECO:0000313" key="2">
    <source>
        <dbReference type="Proteomes" id="UP001611075"/>
    </source>
</evidence>
<sequence>MNLFTSSEQPGLFDDAGAAGDVRAPVLMSLNPIYYDLIWASEKRHEFRRRFLTDQAVRWYVYLTAPVARLGAVIDLDVAVVDTPQRIADIAERARAGNGASVFEYVRDLPHAFAIPILRVAEYPGMTLEQLKDELGAFHPPQGYTKLRNHPELLSICEKVTADSPTREMTVSGH</sequence>
<accession>A0ABW7SIP1</accession>
<reference evidence="1 2" key="1">
    <citation type="submission" date="2024-10" db="EMBL/GenBank/DDBJ databases">
        <title>The Natural Products Discovery Center: Release of the First 8490 Sequenced Strains for Exploring Actinobacteria Biosynthetic Diversity.</title>
        <authorList>
            <person name="Kalkreuter E."/>
            <person name="Kautsar S.A."/>
            <person name="Yang D."/>
            <person name="Bader C.D."/>
            <person name="Teijaro C.N."/>
            <person name="Fluegel L."/>
            <person name="Davis C.M."/>
            <person name="Simpson J.R."/>
            <person name="Lauterbach L."/>
            <person name="Steele A.D."/>
            <person name="Gui C."/>
            <person name="Meng S."/>
            <person name="Li G."/>
            <person name="Viehrig K."/>
            <person name="Ye F."/>
            <person name="Su P."/>
            <person name="Kiefer A.F."/>
            <person name="Nichols A."/>
            <person name="Cepeda A.J."/>
            <person name="Yan W."/>
            <person name="Fan B."/>
            <person name="Jiang Y."/>
            <person name="Adhikari A."/>
            <person name="Zheng C.-J."/>
            <person name="Schuster L."/>
            <person name="Cowan T.M."/>
            <person name="Smanski M.J."/>
            <person name="Chevrette M.G."/>
            <person name="De Carvalho L.P.S."/>
            <person name="Shen B."/>
        </authorList>
    </citation>
    <scope>NUCLEOTIDE SEQUENCE [LARGE SCALE GENOMIC DNA]</scope>
    <source>
        <strain evidence="1 2">NPDC021253</strain>
    </source>
</reference>
<evidence type="ECO:0000313" key="1">
    <source>
        <dbReference type="EMBL" id="MFI0793045.1"/>
    </source>
</evidence>
<evidence type="ECO:0008006" key="3">
    <source>
        <dbReference type="Google" id="ProtNLM"/>
    </source>
</evidence>
<dbReference type="Proteomes" id="UP001611075">
    <property type="component" value="Unassembled WGS sequence"/>
</dbReference>
<comment type="caution">
    <text evidence="1">The sequence shown here is derived from an EMBL/GenBank/DDBJ whole genome shotgun (WGS) entry which is preliminary data.</text>
</comment>
<keyword evidence="2" id="KW-1185">Reference proteome</keyword>
<organism evidence="1 2">
    <name type="scientific">Micromonospora rubida</name>
    <dbReference type="NCBI Taxonomy" id="2697657"/>
    <lineage>
        <taxon>Bacteria</taxon>
        <taxon>Bacillati</taxon>
        <taxon>Actinomycetota</taxon>
        <taxon>Actinomycetes</taxon>
        <taxon>Micromonosporales</taxon>
        <taxon>Micromonosporaceae</taxon>
        <taxon>Micromonospora</taxon>
    </lineage>
</organism>
<name>A0ABW7SIP1_9ACTN</name>
<protein>
    <recommendedName>
        <fullName evidence="3">Transcriptional regulator</fullName>
    </recommendedName>
</protein>
<dbReference type="RefSeq" id="WP_396678152.1">
    <property type="nucleotide sequence ID" value="NZ_JBIRPU010000004.1"/>
</dbReference>
<proteinExistence type="predicted"/>